<dbReference type="SMART" id="SM00487">
    <property type="entry name" value="DEXDc"/>
    <property type="match status" value="1"/>
</dbReference>
<reference evidence="11 12" key="1">
    <citation type="submission" date="2018-11" db="EMBL/GenBank/DDBJ databases">
        <title>Sequencing the genomes of 1000 actinobacteria strains.</title>
        <authorList>
            <person name="Klenk H.-P."/>
        </authorList>
    </citation>
    <scope>NUCLEOTIDE SEQUENCE [LARGE SCALE GENOMIC DNA]</scope>
    <source>
        <strain evidence="11 12">DSM 43634</strain>
    </source>
</reference>
<dbReference type="EMBL" id="RJKL01000001">
    <property type="protein sequence ID" value="ROP30789.1"/>
    <property type="molecule type" value="Genomic_DNA"/>
</dbReference>
<dbReference type="InterPro" id="IPR001650">
    <property type="entry name" value="Helicase_C-like"/>
</dbReference>
<dbReference type="SMART" id="SM00490">
    <property type="entry name" value="HELICc"/>
    <property type="match status" value="1"/>
</dbReference>
<comment type="similarity">
    <text evidence="5">Belongs to the DEAD box helicase family.</text>
</comment>
<feature type="compositionally biased region" description="Basic and acidic residues" evidence="7">
    <location>
        <begin position="508"/>
        <end position="673"/>
    </location>
</feature>
<dbReference type="PROSITE" id="PS51195">
    <property type="entry name" value="Q_MOTIF"/>
    <property type="match status" value="1"/>
</dbReference>
<evidence type="ECO:0000259" key="9">
    <source>
        <dbReference type="PROSITE" id="PS51194"/>
    </source>
</evidence>
<evidence type="ECO:0000256" key="7">
    <source>
        <dbReference type="SAM" id="MobiDB-lite"/>
    </source>
</evidence>
<protein>
    <submittedName>
        <fullName evidence="11">Superfamily II DNA/RNA helicase</fullName>
    </submittedName>
</protein>
<dbReference type="InterPro" id="IPR014014">
    <property type="entry name" value="RNA_helicase_DEAD_Q_motif"/>
</dbReference>
<feature type="domain" description="Helicase ATP-binding" evidence="8">
    <location>
        <begin position="150"/>
        <end position="324"/>
    </location>
</feature>
<evidence type="ECO:0000259" key="8">
    <source>
        <dbReference type="PROSITE" id="PS51192"/>
    </source>
</evidence>
<feature type="compositionally biased region" description="Polar residues" evidence="7">
    <location>
        <begin position="49"/>
        <end position="64"/>
    </location>
</feature>
<dbReference type="GO" id="GO:0003676">
    <property type="term" value="F:nucleic acid binding"/>
    <property type="evidence" value="ECO:0007669"/>
    <property type="project" value="InterPro"/>
</dbReference>
<evidence type="ECO:0000313" key="12">
    <source>
        <dbReference type="Proteomes" id="UP000271683"/>
    </source>
</evidence>
<keyword evidence="2" id="KW-0378">Hydrolase</keyword>
<dbReference type="InterPro" id="IPR050079">
    <property type="entry name" value="DEAD_box_RNA_helicase"/>
</dbReference>
<dbReference type="PANTHER" id="PTHR47959:SF13">
    <property type="entry name" value="ATP-DEPENDENT RNA HELICASE RHLE"/>
    <property type="match status" value="1"/>
</dbReference>
<evidence type="ECO:0000259" key="10">
    <source>
        <dbReference type="PROSITE" id="PS51195"/>
    </source>
</evidence>
<evidence type="ECO:0000256" key="1">
    <source>
        <dbReference type="ARBA" id="ARBA00022741"/>
    </source>
</evidence>
<dbReference type="GO" id="GO:0005524">
    <property type="term" value="F:ATP binding"/>
    <property type="evidence" value="ECO:0007669"/>
    <property type="project" value="UniProtKB-KW"/>
</dbReference>
<feature type="region of interest" description="Disordered" evidence="7">
    <location>
        <begin position="495"/>
        <end position="685"/>
    </location>
</feature>
<feature type="region of interest" description="Disordered" evidence="7">
    <location>
        <begin position="34"/>
        <end position="71"/>
    </location>
</feature>
<dbReference type="CDD" id="cd18787">
    <property type="entry name" value="SF2_C_DEAD"/>
    <property type="match status" value="1"/>
</dbReference>
<name>A0A3N1GKN8_9ACTN</name>
<dbReference type="GO" id="GO:0003724">
    <property type="term" value="F:RNA helicase activity"/>
    <property type="evidence" value="ECO:0007669"/>
    <property type="project" value="InterPro"/>
</dbReference>
<evidence type="ECO:0000256" key="6">
    <source>
        <dbReference type="PROSITE-ProRule" id="PRU00552"/>
    </source>
</evidence>
<keyword evidence="1" id="KW-0547">Nucleotide-binding</keyword>
<dbReference type="PROSITE" id="PS51194">
    <property type="entry name" value="HELICASE_CTER"/>
    <property type="match status" value="1"/>
</dbReference>
<evidence type="ECO:0000313" key="11">
    <source>
        <dbReference type="EMBL" id="ROP30789.1"/>
    </source>
</evidence>
<evidence type="ECO:0000256" key="3">
    <source>
        <dbReference type="ARBA" id="ARBA00022806"/>
    </source>
</evidence>
<dbReference type="PROSITE" id="PS51192">
    <property type="entry name" value="HELICASE_ATP_BIND_1"/>
    <property type="match status" value="1"/>
</dbReference>
<accession>A0A3N1GKN8</accession>
<dbReference type="GO" id="GO:0016787">
    <property type="term" value="F:hydrolase activity"/>
    <property type="evidence" value="ECO:0007669"/>
    <property type="project" value="UniProtKB-KW"/>
</dbReference>
<keyword evidence="3 11" id="KW-0347">Helicase</keyword>
<evidence type="ECO:0000256" key="5">
    <source>
        <dbReference type="ARBA" id="ARBA00038437"/>
    </source>
</evidence>
<dbReference type="InterPro" id="IPR044742">
    <property type="entry name" value="DEAD/DEAH_RhlB"/>
</dbReference>
<dbReference type="SUPFAM" id="SSF52540">
    <property type="entry name" value="P-loop containing nucleoside triphosphate hydrolases"/>
    <property type="match status" value="1"/>
</dbReference>
<dbReference type="AlphaFoldDB" id="A0A3N1GKN8"/>
<dbReference type="Gene3D" id="3.40.50.300">
    <property type="entry name" value="P-loop containing nucleotide triphosphate hydrolases"/>
    <property type="match status" value="2"/>
</dbReference>
<feature type="compositionally biased region" description="Low complexity" evidence="7">
    <location>
        <begin position="34"/>
        <end position="44"/>
    </location>
</feature>
<sequence length="685" mass="74220">MTTFADPSTFPSVFDTPVLEQDPTTAEVEIIATADTATADPASSDDAKTVTQATEKATAETGTQAAAPNAEKATAEIETTATDAVMSAQSEVADDAVTTAQSETADDADADVEIVEARKSFADLGLPAELVRVLKREGITTPFEIQAATMPDALSGRDVLGRGQTGSGKTLAFGLPVLARVAQGGRALPHHPKALILVPTRELAMQVADALMPLGRAVGVFLKTAVGGVPYDRQMDALRRGVEVIVATPGRLGDLIERGACKLDSVEVTVLDEADQMADMGFLPEVTELLAKTPADAQRLLFSATLDGDVDTLVKRFMTDPVTHSTAPAEASVSTMDHHLLLIPPHDKFPITASIANRAGKTIVFARTQMGVDRLVEQLAAVGVRAGALHGGKTQRVRTRTLAEFKEGRTNVLVATDVAARGIHVDGISLVVHVDPPKDPKDYLHRAGRTARAGESGAVVTLVLPKQRRSTQAMMQKAGVAPGEFRVRLGDEKLAEITGAREPSGVPVKDEPEPRRERGDRPRRFGDRPQRGGYDRPRGDRGHGDRPRGERSYGDRPSGDRDRSFGDRPRGERTFSDRPRGERTFSDRPRGERTFSDRPRGERTFSDRPQGERSFGDRPQGERSFSDRPRGEHSYSDRPRSERGFGDRPSRNFGDRPGGFRRESGRNDRREPGNGRYQGRPAHTH</sequence>
<dbReference type="CDD" id="cd00268">
    <property type="entry name" value="DEADc"/>
    <property type="match status" value="1"/>
</dbReference>
<evidence type="ECO:0000256" key="2">
    <source>
        <dbReference type="ARBA" id="ARBA00022801"/>
    </source>
</evidence>
<dbReference type="InterPro" id="IPR011545">
    <property type="entry name" value="DEAD/DEAH_box_helicase_dom"/>
</dbReference>
<dbReference type="Pfam" id="PF00271">
    <property type="entry name" value="Helicase_C"/>
    <property type="match status" value="1"/>
</dbReference>
<gene>
    <name evidence="11" type="ORF">EDD30_3653</name>
</gene>
<dbReference type="PANTHER" id="PTHR47959">
    <property type="entry name" value="ATP-DEPENDENT RNA HELICASE RHLE-RELATED"/>
    <property type="match status" value="1"/>
</dbReference>
<dbReference type="GO" id="GO:0005829">
    <property type="term" value="C:cytosol"/>
    <property type="evidence" value="ECO:0007669"/>
    <property type="project" value="TreeGrafter"/>
</dbReference>
<proteinExistence type="inferred from homology"/>
<dbReference type="InterPro" id="IPR027417">
    <property type="entry name" value="P-loop_NTPase"/>
</dbReference>
<keyword evidence="4" id="KW-0067">ATP-binding</keyword>
<feature type="domain" description="Helicase C-terminal" evidence="9">
    <location>
        <begin position="350"/>
        <end position="493"/>
    </location>
</feature>
<dbReference type="RefSeq" id="WP_244945296.1">
    <property type="nucleotide sequence ID" value="NZ_RJKL01000001.1"/>
</dbReference>
<organism evidence="11 12">
    <name type="scientific">Couchioplanes caeruleus</name>
    <dbReference type="NCBI Taxonomy" id="56438"/>
    <lineage>
        <taxon>Bacteria</taxon>
        <taxon>Bacillati</taxon>
        <taxon>Actinomycetota</taxon>
        <taxon>Actinomycetes</taxon>
        <taxon>Micromonosporales</taxon>
        <taxon>Micromonosporaceae</taxon>
        <taxon>Couchioplanes</taxon>
    </lineage>
</organism>
<comment type="caution">
    <text evidence="11">The sequence shown here is derived from an EMBL/GenBank/DDBJ whole genome shotgun (WGS) entry which is preliminary data.</text>
</comment>
<dbReference type="Proteomes" id="UP000271683">
    <property type="component" value="Unassembled WGS sequence"/>
</dbReference>
<feature type="domain" description="DEAD-box RNA helicase Q" evidence="10">
    <location>
        <begin position="119"/>
        <end position="147"/>
    </location>
</feature>
<evidence type="ECO:0000256" key="4">
    <source>
        <dbReference type="ARBA" id="ARBA00022840"/>
    </source>
</evidence>
<feature type="short sequence motif" description="Q motif" evidence="6">
    <location>
        <begin position="119"/>
        <end position="147"/>
    </location>
</feature>
<dbReference type="Pfam" id="PF00270">
    <property type="entry name" value="DEAD"/>
    <property type="match status" value="1"/>
</dbReference>
<dbReference type="InterPro" id="IPR014001">
    <property type="entry name" value="Helicase_ATP-bd"/>
</dbReference>